<evidence type="ECO:0000256" key="5">
    <source>
        <dbReference type="SAM" id="SignalP"/>
    </source>
</evidence>
<evidence type="ECO:0000256" key="4">
    <source>
        <dbReference type="SAM" id="MobiDB-lite"/>
    </source>
</evidence>
<feature type="region of interest" description="Disordered" evidence="4">
    <location>
        <begin position="29"/>
        <end position="52"/>
    </location>
</feature>
<dbReference type="InterPro" id="IPR004682">
    <property type="entry name" value="TRAP_DctP"/>
</dbReference>
<dbReference type="STRING" id="1122155.SAMN02745158_01016"/>
<comment type="similarity">
    <text evidence="1">Belongs to the bacterial solute-binding protein 7 family.</text>
</comment>
<keyword evidence="6" id="KW-0675">Receptor</keyword>
<dbReference type="PIRSF" id="PIRSF006470">
    <property type="entry name" value="DctB"/>
    <property type="match status" value="1"/>
</dbReference>
<accession>A0A1M4UWS9</accession>
<proteinExistence type="inferred from homology"/>
<protein>
    <submittedName>
        <fullName evidence="6">Tripartite ATP-independent transporter solute receptor, DctP family</fullName>
    </submittedName>
</protein>
<evidence type="ECO:0000256" key="2">
    <source>
        <dbReference type="ARBA" id="ARBA00022448"/>
    </source>
</evidence>
<dbReference type="PANTHER" id="PTHR33376">
    <property type="match status" value="1"/>
</dbReference>
<dbReference type="InterPro" id="IPR038404">
    <property type="entry name" value="TRAP_DctP_sf"/>
</dbReference>
<dbReference type="Gene3D" id="3.40.190.170">
    <property type="entry name" value="Bacterial extracellular solute-binding protein, family 7"/>
    <property type="match status" value="1"/>
</dbReference>
<dbReference type="CDD" id="cd13603">
    <property type="entry name" value="PBP2_TRAP_Siap_TeaA_like"/>
    <property type="match status" value="1"/>
</dbReference>
<dbReference type="RefSeq" id="WP_139249464.1">
    <property type="nucleotide sequence ID" value="NZ_FQVI01000003.1"/>
</dbReference>
<name>A0A1M4UWS9_9CLOT</name>
<dbReference type="OrthoDB" id="9815946at2"/>
<keyword evidence="7" id="KW-1185">Reference proteome</keyword>
<dbReference type="Pfam" id="PF03480">
    <property type="entry name" value="DctP"/>
    <property type="match status" value="1"/>
</dbReference>
<feature type="chain" id="PRO_5012002220" evidence="5">
    <location>
        <begin position="28"/>
        <end position="366"/>
    </location>
</feature>
<dbReference type="NCBIfam" id="NF037995">
    <property type="entry name" value="TRAP_S1"/>
    <property type="match status" value="1"/>
</dbReference>
<keyword evidence="3 5" id="KW-0732">Signal</keyword>
<dbReference type="EMBL" id="FQVI01000003">
    <property type="protein sequence ID" value="SHE61135.1"/>
    <property type="molecule type" value="Genomic_DNA"/>
</dbReference>
<dbReference type="InterPro" id="IPR018389">
    <property type="entry name" value="DctP_fam"/>
</dbReference>
<evidence type="ECO:0000313" key="7">
    <source>
        <dbReference type="Proteomes" id="UP000184245"/>
    </source>
</evidence>
<organism evidence="6 7">
    <name type="scientific">Lactonifactor longoviformis DSM 17459</name>
    <dbReference type="NCBI Taxonomy" id="1122155"/>
    <lineage>
        <taxon>Bacteria</taxon>
        <taxon>Bacillati</taxon>
        <taxon>Bacillota</taxon>
        <taxon>Clostridia</taxon>
        <taxon>Eubacteriales</taxon>
        <taxon>Clostridiaceae</taxon>
        <taxon>Lactonifactor</taxon>
    </lineage>
</organism>
<dbReference type="PROSITE" id="PS51257">
    <property type="entry name" value="PROKAR_LIPOPROTEIN"/>
    <property type="match status" value="1"/>
</dbReference>
<dbReference type="NCBIfam" id="TIGR00787">
    <property type="entry name" value="dctP"/>
    <property type="match status" value="1"/>
</dbReference>
<dbReference type="Proteomes" id="UP000184245">
    <property type="component" value="Unassembled WGS sequence"/>
</dbReference>
<evidence type="ECO:0000256" key="1">
    <source>
        <dbReference type="ARBA" id="ARBA00009023"/>
    </source>
</evidence>
<sequence>MGRKRFQIMALCMAGSMLFTACGKEKAADKEETASVSDTKDSKDSAEGSDTKKEIVIRMGHTGSDTCMMQLGYETMKEYMERESKGRIQVQIFSGGQLGDDAAHVTAVQNGDLEMIGINNGYMTSYQESMNIFSMPFAFKSQDVAYAVLEGDWGKEMLDSLEEGCGLKGLGYIDSFAYRELTANKPVYTPDDLKGVKIRVMPTEVHLAIWEALGAQPTAIAFSELYTALQQGTVEAQENPFENIVTARLYEVQKYVMLTNHVYTTGVVVANPAWYNSLDDEAKEIVQGAVDACYQFQKEEAAKREAEYKKTITEAGVEIIELSDEQLGVFEEAAKPAVEKITDMVGEETVNSLYDAIDKAEKELGK</sequence>
<dbReference type="GO" id="GO:0055085">
    <property type="term" value="P:transmembrane transport"/>
    <property type="evidence" value="ECO:0007669"/>
    <property type="project" value="InterPro"/>
</dbReference>
<keyword evidence="2" id="KW-0813">Transport</keyword>
<dbReference type="GO" id="GO:0030288">
    <property type="term" value="C:outer membrane-bounded periplasmic space"/>
    <property type="evidence" value="ECO:0007669"/>
    <property type="project" value="InterPro"/>
</dbReference>
<dbReference type="PANTHER" id="PTHR33376:SF7">
    <property type="entry name" value="C4-DICARBOXYLATE-BINDING PROTEIN DCTB"/>
    <property type="match status" value="1"/>
</dbReference>
<dbReference type="AlphaFoldDB" id="A0A1M4UWS9"/>
<evidence type="ECO:0000256" key="3">
    <source>
        <dbReference type="ARBA" id="ARBA00022729"/>
    </source>
</evidence>
<gene>
    <name evidence="6" type="ORF">SAMN02745158_01016</name>
</gene>
<feature type="signal peptide" evidence="5">
    <location>
        <begin position="1"/>
        <end position="27"/>
    </location>
</feature>
<reference evidence="6 7" key="1">
    <citation type="submission" date="2016-11" db="EMBL/GenBank/DDBJ databases">
        <authorList>
            <person name="Jaros S."/>
            <person name="Januszkiewicz K."/>
            <person name="Wedrychowicz H."/>
        </authorList>
    </citation>
    <scope>NUCLEOTIDE SEQUENCE [LARGE SCALE GENOMIC DNA]</scope>
    <source>
        <strain evidence="6 7">DSM 17459</strain>
    </source>
</reference>
<evidence type="ECO:0000313" key="6">
    <source>
        <dbReference type="EMBL" id="SHE61135.1"/>
    </source>
</evidence>